<sequence>MGYVARYIPVDPASLSWTARLWKWVVIRSSPLYLAWQHLVLFTIYLIGLLEPYKVAFDRDSTYLYWLGVALDVLHGIDCLVRWHVPYVEDRIEIMDVPSIIRQWWRSRTGWWDLASFLPLELLADPLTNLILSRTQVLPQYWSRDAVRPTLFVVLRLNRMLRLHLIFTYFEERSAMLHARFSLHIVKFAFLISTMVHWYACMLYLVGCPDGCPLGSDIDGRWPGQLIPREDLRNMPTMSRYVVSVYFSCFTLTTTGYGRVNPYNTTERIIAVFGATVCNFVFGYCTGTVTSLLSNSRGVQLRYEQKLDAVREEMMQRGFPEDLQSRVLDYYSVLWMRNRGIDALSLLTTLPPAFYADVSMHMNAELLQKVPIFQGAGLSFFMALSRALRPELYLPGDLIVHRGDAGKEMYFIRRGKVEVLSEDLTEVCDAMGEGTFFGEVSLSKKGPRTGKIRGGNHWEISVLEKGELLRIFEHFPQGAAASPPKAKERSKKSRGGVPAKGGRTRQPLWGPGGGCPGGGGGTGRK</sequence>
<feature type="transmembrane region" description="Helical" evidence="10">
    <location>
        <begin position="238"/>
        <end position="257"/>
    </location>
</feature>
<feature type="region of interest" description="Disordered" evidence="9">
    <location>
        <begin position="478"/>
        <end position="525"/>
    </location>
</feature>
<dbReference type="Proteomes" id="UP000054350">
    <property type="component" value="Unassembled WGS sequence"/>
</dbReference>
<dbReference type="GO" id="GO:0016020">
    <property type="term" value="C:membrane"/>
    <property type="evidence" value="ECO:0007669"/>
    <property type="project" value="UniProtKB-SubCell"/>
</dbReference>
<dbReference type="Gene3D" id="2.60.120.10">
    <property type="entry name" value="Jelly Rolls"/>
    <property type="match status" value="1"/>
</dbReference>
<evidence type="ECO:0000259" key="11">
    <source>
        <dbReference type="PROSITE" id="PS50042"/>
    </source>
</evidence>
<evidence type="ECO:0000256" key="2">
    <source>
        <dbReference type="ARBA" id="ARBA00022448"/>
    </source>
</evidence>
<keyword evidence="8" id="KW-0407">Ion channel</keyword>
<evidence type="ECO:0000256" key="9">
    <source>
        <dbReference type="SAM" id="MobiDB-lite"/>
    </source>
</evidence>
<keyword evidence="3 10" id="KW-0812">Transmembrane</keyword>
<dbReference type="PRINTS" id="PR01463">
    <property type="entry name" value="EAGCHANLFMLY"/>
</dbReference>
<proteinExistence type="predicted"/>
<evidence type="ECO:0000313" key="12">
    <source>
        <dbReference type="EMBL" id="KNE66921.1"/>
    </source>
</evidence>
<dbReference type="PANTHER" id="PTHR45638:SF19">
    <property type="entry name" value="CYCLIC NUCLEOTIDE-BINDING DOMAIN-CONTAINING PROTEIN"/>
    <property type="match status" value="1"/>
</dbReference>
<feature type="transmembrane region" description="Helical" evidence="10">
    <location>
        <begin position="32"/>
        <end position="50"/>
    </location>
</feature>
<feature type="compositionally biased region" description="Gly residues" evidence="9">
    <location>
        <begin position="510"/>
        <end position="525"/>
    </location>
</feature>
<dbReference type="GO" id="GO:0005249">
    <property type="term" value="F:voltage-gated potassium channel activity"/>
    <property type="evidence" value="ECO:0007669"/>
    <property type="project" value="InterPro"/>
</dbReference>
<feature type="transmembrane region" description="Helical" evidence="10">
    <location>
        <begin position="62"/>
        <end position="81"/>
    </location>
</feature>
<evidence type="ECO:0000256" key="1">
    <source>
        <dbReference type="ARBA" id="ARBA00004141"/>
    </source>
</evidence>
<dbReference type="InterPro" id="IPR018488">
    <property type="entry name" value="cNMP-bd_CS"/>
</dbReference>
<gene>
    <name evidence="12" type="ORF">AMAG_11395</name>
</gene>
<evidence type="ECO:0000256" key="10">
    <source>
        <dbReference type="SAM" id="Phobius"/>
    </source>
</evidence>
<protein>
    <recommendedName>
        <fullName evidence="11">Cyclic nucleotide-binding domain-containing protein</fullName>
    </recommendedName>
</protein>
<dbReference type="PROSITE" id="PS00888">
    <property type="entry name" value="CNMP_BINDING_1"/>
    <property type="match status" value="1"/>
</dbReference>
<dbReference type="InterPro" id="IPR003938">
    <property type="entry name" value="K_chnl_volt-dep_EAG/ELK/ERG"/>
</dbReference>
<dbReference type="PROSITE" id="PS50042">
    <property type="entry name" value="CNMP_BINDING_3"/>
    <property type="match status" value="1"/>
</dbReference>
<evidence type="ECO:0000256" key="8">
    <source>
        <dbReference type="ARBA" id="ARBA00023303"/>
    </source>
</evidence>
<name>A0A0L0SWR3_ALLM3</name>
<reference evidence="13" key="2">
    <citation type="submission" date="2009-11" db="EMBL/GenBank/DDBJ databases">
        <title>The Genome Sequence of Allomyces macrogynus strain ATCC 38327.</title>
        <authorList>
            <consortium name="The Broad Institute Genome Sequencing Platform"/>
            <person name="Russ C."/>
            <person name="Cuomo C."/>
            <person name="Shea T."/>
            <person name="Young S.K."/>
            <person name="Zeng Q."/>
            <person name="Koehrsen M."/>
            <person name="Haas B."/>
            <person name="Borodovsky M."/>
            <person name="Guigo R."/>
            <person name="Alvarado L."/>
            <person name="Berlin A."/>
            <person name="Borenstein D."/>
            <person name="Chen Z."/>
            <person name="Engels R."/>
            <person name="Freedman E."/>
            <person name="Gellesch M."/>
            <person name="Goldberg J."/>
            <person name="Griggs A."/>
            <person name="Gujja S."/>
            <person name="Heiman D."/>
            <person name="Hepburn T."/>
            <person name="Howarth C."/>
            <person name="Jen D."/>
            <person name="Larson L."/>
            <person name="Lewis B."/>
            <person name="Mehta T."/>
            <person name="Park D."/>
            <person name="Pearson M."/>
            <person name="Roberts A."/>
            <person name="Saif S."/>
            <person name="Shenoy N."/>
            <person name="Sisk P."/>
            <person name="Stolte C."/>
            <person name="Sykes S."/>
            <person name="Walk T."/>
            <person name="White J."/>
            <person name="Yandava C."/>
            <person name="Burger G."/>
            <person name="Gray M.W."/>
            <person name="Holland P.W.H."/>
            <person name="King N."/>
            <person name="Lang F.B.F."/>
            <person name="Roger A.J."/>
            <person name="Ruiz-Trillo I."/>
            <person name="Lander E."/>
            <person name="Nusbaum C."/>
        </authorList>
    </citation>
    <scope>NUCLEOTIDE SEQUENCE [LARGE SCALE GENOMIC DNA]</scope>
    <source>
        <strain evidence="13">ATCC 38327</strain>
    </source>
</reference>
<accession>A0A0L0SWR3</accession>
<evidence type="ECO:0000256" key="7">
    <source>
        <dbReference type="ARBA" id="ARBA00023286"/>
    </source>
</evidence>
<dbReference type="EMBL" id="GG745351">
    <property type="protein sequence ID" value="KNE66921.1"/>
    <property type="molecule type" value="Genomic_DNA"/>
</dbReference>
<evidence type="ECO:0000256" key="4">
    <source>
        <dbReference type="ARBA" id="ARBA00022989"/>
    </source>
</evidence>
<dbReference type="InterPro" id="IPR000595">
    <property type="entry name" value="cNMP-bd_dom"/>
</dbReference>
<dbReference type="eggNOG" id="KOG0500">
    <property type="taxonomic scope" value="Eukaryota"/>
</dbReference>
<dbReference type="Pfam" id="PF00520">
    <property type="entry name" value="Ion_trans"/>
    <property type="match status" value="1"/>
</dbReference>
<reference evidence="12 13" key="1">
    <citation type="submission" date="2009-11" db="EMBL/GenBank/DDBJ databases">
        <title>Annotation of Allomyces macrogynus ATCC 38327.</title>
        <authorList>
            <consortium name="The Broad Institute Genome Sequencing Platform"/>
            <person name="Russ C."/>
            <person name="Cuomo C."/>
            <person name="Burger G."/>
            <person name="Gray M.W."/>
            <person name="Holland P.W.H."/>
            <person name="King N."/>
            <person name="Lang F.B.F."/>
            <person name="Roger A.J."/>
            <person name="Ruiz-Trillo I."/>
            <person name="Young S.K."/>
            <person name="Zeng Q."/>
            <person name="Gargeya S."/>
            <person name="Fitzgerald M."/>
            <person name="Haas B."/>
            <person name="Abouelleil A."/>
            <person name="Alvarado L."/>
            <person name="Arachchi H.M."/>
            <person name="Berlin A."/>
            <person name="Chapman S.B."/>
            <person name="Gearin G."/>
            <person name="Goldberg J."/>
            <person name="Griggs A."/>
            <person name="Gujja S."/>
            <person name="Hansen M."/>
            <person name="Heiman D."/>
            <person name="Howarth C."/>
            <person name="Larimer J."/>
            <person name="Lui A."/>
            <person name="MacDonald P.J.P."/>
            <person name="McCowen C."/>
            <person name="Montmayeur A."/>
            <person name="Murphy C."/>
            <person name="Neiman D."/>
            <person name="Pearson M."/>
            <person name="Priest M."/>
            <person name="Roberts A."/>
            <person name="Saif S."/>
            <person name="Shea T."/>
            <person name="Sisk P."/>
            <person name="Stolte C."/>
            <person name="Sykes S."/>
            <person name="Wortman J."/>
            <person name="Nusbaum C."/>
            <person name="Birren B."/>
        </authorList>
    </citation>
    <scope>NUCLEOTIDE SEQUENCE [LARGE SCALE GENOMIC DNA]</scope>
    <source>
        <strain evidence="12 13">ATCC 38327</strain>
    </source>
</reference>
<organism evidence="12 13">
    <name type="scientific">Allomyces macrogynus (strain ATCC 38327)</name>
    <name type="common">Allomyces javanicus var. macrogynus</name>
    <dbReference type="NCBI Taxonomy" id="578462"/>
    <lineage>
        <taxon>Eukaryota</taxon>
        <taxon>Fungi</taxon>
        <taxon>Fungi incertae sedis</taxon>
        <taxon>Blastocladiomycota</taxon>
        <taxon>Blastocladiomycetes</taxon>
        <taxon>Blastocladiales</taxon>
        <taxon>Blastocladiaceae</taxon>
        <taxon>Allomyces</taxon>
    </lineage>
</organism>
<dbReference type="GO" id="GO:0005221">
    <property type="term" value="F:intracellularly cyclic nucleotide-activated monoatomic cation channel activity"/>
    <property type="evidence" value="ECO:0007669"/>
    <property type="project" value="InterPro"/>
</dbReference>
<evidence type="ECO:0000313" key="13">
    <source>
        <dbReference type="Proteomes" id="UP000054350"/>
    </source>
</evidence>
<feature type="transmembrane region" description="Helical" evidence="10">
    <location>
        <begin position="185"/>
        <end position="206"/>
    </location>
</feature>
<dbReference type="InterPro" id="IPR005821">
    <property type="entry name" value="Ion_trans_dom"/>
</dbReference>
<keyword evidence="5" id="KW-0406">Ion transport</keyword>
<dbReference type="AlphaFoldDB" id="A0A0L0SWR3"/>
<dbReference type="InterPro" id="IPR014710">
    <property type="entry name" value="RmlC-like_jellyroll"/>
</dbReference>
<dbReference type="STRING" id="578462.A0A0L0SWR3"/>
<dbReference type="Gene3D" id="1.10.287.630">
    <property type="entry name" value="Helix hairpin bin"/>
    <property type="match status" value="1"/>
</dbReference>
<dbReference type="Pfam" id="PF00027">
    <property type="entry name" value="cNMP_binding"/>
    <property type="match status" value="1"/>
</dbReference>
<keyword evidence="7" id="KW-1071">Ligand-gated ion channel</keyword>
<feature type="domain" description="Cyclic nucleotide-binding" evidence="11">
    <location>
        <begin position="372"/>
        <end position="472"/>
    </location>
</feature>
<dbReference type="GO" id="GO:0044877">
    <property type="term" value="F:protein-containing complex binding"/>
    <property type="evidence" value="ECO:0007669"/>
    <property type="project" value="TreeGrafter"/>
</dbReference>
<evidence type="ECO:0000256" key="6">
    <source>
        <dbReference type="ARBA" id="ARBA00023136"/>
    </source>
</evidence>
<keyword evidence="2" id="KW-0813">Transport</keyword>
<evidence type="ECO:0000256" key="3">
    <source>
        <dbReference type="ARBA" id="ARBA00022692"/>
    </source>
</evidence>
<dbReference type="VEuPathDB" id="FungiDB:AMAG_11395"/>
<dbReference type="InterPro" id="IPR050866">
    <property type="entry name" value="CNG_cation_channel"/>
</dbReference>
<evidence type="ECO:0000256" key="5">
    <source>
        <dbReference type="ARBA" id="ARBA00023065"/>
    </source>
</evidence>
<dbReference type="SUPFAM" id="SSF81324">
    <property type="entry name" value="Voltage-gated potassium channels"/>
    <property type="match status" value="1"/>
</dbReference>
<dbReference type="PANTHER" id="PTHR45638">
    <property type="entry name" value="CYCLIC NUCLEOTIDE-GATED CATION CHANNEL SUBUNIT A"/>
    <property type="match status" value="1"/>
</dbReference>
<dbReference type="Gene3D" id="1.10.287.70">
    <property type="match status" value="1"/>
</dbReference>
<keyword evidence="13" id="KW-1185">Reference proteome</keyword>
<keyword evidence="6 10" id="KW-0472">Membrane</keyword>
<keyword evidence="4 10" id="KW-1133">Transmembrane helix</keyword>
<dbReference type="OrthoDB" id="421226at2759"/>
<dbReference type="SMART" id="SM00100">
    <property type="entry name" value="cNMP"/>
    <property type="match status" value="1"/>
</dbReference>
<comment type="subcellular location">
    <subcellularLocation>
        <location evidence="1">Membrane</location>
        <topology evidence="1">Multi-pass membrane protein</topology>
    </subcellularLocation>
</comment>
<feature type="transmembrane region" description="Helical" evidence="10">
    <location>
        <begin position="269"/>
        <end position="293"/>
    </location>
</feature>
<dbReference type="InterPro" id="IPR018490">
    <property type="entry name" value="cNMP-bd_dom_sf"/>
</dbReference>
<dbReference type="SUPFAM" id="SSF51206">
    <property type="entry name" value="cAMP-binding domain-like"/>
    <property type="match status" value="1"/>
</dbReference>
<dbReference type="CDD" id="cd00038">
    <property type="entry name" value="CAP_ED"/>
    <property type="match status" value="1"/>
</dbReference>